<evidence type="ECO:0000313" key="2">
    <source>
        <dbReference type="EMBL" id="NDK55015.1"/>
    </source>
</evidence>
<reference evidence="2 3" key="1">
    <citation type="submission" date="2020-01" db="EMBL/GenBank/DDBJ databases">
        <authorList>
            <person name="Kim M.K."/>
        </authorList>
    </citation>
    <scope>NUCLEOTIDE SEQUENCE [LARGE SCALE GENOMIC DNA]</scope>
    <source>
        <strain evidence="2 3">BT213</strain>
    </source>
</reference>
<name>A0A6B2GW30_9BACT</name>
<dbReference type="RefSeq" id="WP_162345080.1">
    <property type="nucleotide sequence ID" value="NZ_JAAEAA010000004.1"/>
</dbReference>
<dbReference type="Proteomes" id="UP000478546">
    <property type="component" value="Unassembled WGS sequence"/>
</dbReference>
<evidence type="ECO:0000256" key="1">
    <source>
        <dbReference type="SAM" id="Phobius"/>
    </source>
</evidence>
<sequence length="170" mass="19177">MKTLYWKQKSWGSRAYDTFADGLHVGNLAFGSWFSYDAAYTSAKGTFVFKQQGWFDQDVEILYNGEQVAVAHTSVFGNTRIQLSNGENYMLTSKTLSRDVTIKDMAGNTCVMFKQATFSFGKGILLINSDLPELTSEMLTSAGLYLKIMMESKVAIMVVIFFPILMRMFD</sequence>
<evidence type="ECO:0000313" key="3">
    <source>
        <dbReference type="Proteomes" id="UP000478546"/>
    </source>
</evidence>
<dbReference type="EMBL" id="JAAEAA010000004">
    <property type="protein sequence ID" value="NDK55015.1"/>
    <property type="molecule type" value="Genomic_DNA"/>
</dbReference>
<keyword evidence="3" id="KW-1185">Reference proteome</keyword>
<dbReference type="AlphaFoldDB" id="A0A6B2GW30"/>
<comment type="caution">
    <text evidence="2">The sequence shown here is derived from an EMBL/GenBank/DDBJ whole genome shotgun (WGS) entry which is preliminary data.</text>
</comment>
<keyword evidence="1" id="KW-1133">Transmembrane helix</keyword>
<gene>
    <name evidence="2" type="ORF">GWO68_03700</name>
</gene>
<keyword evidence="1" id="KW-0472">Membrane</keyword>
<keyword evidence="1" id="KW-0812">Transmembrane</keyword>
<organism evidence="2 3">
    <name type="scientific">Pontibacter fetidus</name>
    <dbReference type="NCBI Taxonomy" id="2700082"/>
    <lineage>
        <taxon>Bacteria</taxon>
        <taxon>Pseudomonadati</taxon>
        <taxon>Bacteroidota</taxon>
        <taxon>Cytophagia</taxon>
        <taxon>Cytophagales</taxon>
        <taxon>Hymenobacteraceae</taxon>
        <taxon>Pontibacter</taxon>
    </lineage>
</organism>
<feature type="transmembrane region" description="Helical" evidence="1">
    <location>
        <begin position="154"/>
        <end position="169"/>
    </location>
</feature>
<protein>
    <submittedName>
        <fullName evidence="2">Uncharacterized protein</fullName>
    </submittedName>
</protein>
<accession>A0A6B2GW30</accession>
<proteinExistence type="predicted"/>